<dbReference type="EMBL" id="KZ679257">
    <property type="protein sequence ID" value="PTB45596.1"/>
    <property type="molecule type" value="Genomic_DNA"/>
</dbReference>
<evidence type="ECO:0000313" key="2">
    <source>
        <dbReference type="EMBL" id="PTB45596.1"/>
    </source>
</evidence>
<evidence type="ECO:0000313" key="3">
    <source>
        <dbReference type="Proteomes" id="UP000240493"/>
    </source>
</evidence>
<gene>
    <name evidence="2" type="ORF">M441DRAFT_23767</name>
</gene>
<keyword evidence="3" id="KW-1185">Reference proteome</keyword>
<feature type="compositionally biased region" description="Polar residues" evidence="1">
    <location>
        <begin position="25"/>
        <end position="39"/>
    </location>
</feature>
<reference evidence="2 3" key="1">
    <citation type="submission" date="2016-07" db="EMBL/GenBank/DDBJ databases">
        <title>Multiple horizontal gene transfer events from other fungi enriched the ability of initially mycotrophic Trichoderma (Ascomycota) to feed on dead plant biomass.</title>
        <authorList>
            <consortium name="DOE Joint Genome Institute"/>
            <person name="Aerts A."/>
            <person name="Atanasova L."/>
            <person name="Chenthamara K."/>
            <person name="Zhang J."/>
            <person name="Grujic M."/>
            <person name="Henrissat B."/>
            <person name="Kuo A."/>
            <person name="Salamov A."/>
            <person name="Lipzen A."/>
            <person name="Labutti K."/>
            <person name="Barry K."/>
            <person name="Miao Y."/>
            <person name="Rahimi M.J."/>
            <person name="Shen Q."/>
            <person name="Grigoriev I.V."/>
            <person name="Kubicek C.P."/>
            <person name="Druzhinina I.S."/>
        </authorList>
    </citation>
    <scope>NUCLEOTIDE SEQUENCE [LARGE SCALE GENOMIC DNA]</scope>
    <source>
        <strain evidence="2 3">CBS 433.97</strain>
    </source>
</reference>
<proteinExistence type="predicted"/>
<feature type="compositionally biased region" description="Acidic residues" evidence="1">
    <location>
        <begin position="49"/>
        <end position="64"/>
    </location>
</feature>
<protein>
    <submittedName>
        <fullName evidence="2">Uncharacterized protein</fullName>
    </submittedName>
</protein>
<dbReference type="STRING" id="1042311.A0A2T3ZLC4"/>
<name>A0A2T3ZLC4_TRIA4</name>
<organism evidence="2 3">
    <name type="scientific">Trichoderma asperellum (strain ATCC 204424 / CBS 433.97 / NBRC 101777)</name>
    <dbReference type="NCBI Taxonomy" id="1042311"/>
    <lineage>
        <taxon>Eukaryota</taxon>
        <taxon>Fungi</taxon>
        <taxon>Dikarya</taxon>
        <taxon>Ascomycota</taxon>
        <taxon>Pezizomycotina</taxon>
        <taxon>Sordariomycetes</taxon>
        <taxon>Hypocreomycetidae</taxon>
        <taxon>Hypocreales</taxon>
        <taxon>Hypocreaceae</taxon>
        <taxon>Trichoderma</taxon>
    </lineage>
</organism>
<dbReference type="AlphaFoldDB" id="A0A2T3ZLC4"/>
<feature type="region of interest" description="Disordered" evidence="1">
    <location>
        <begin position="535"/>
        <end position="593"/>
    </location>
</feature>
<dbReference type="OrthoDB" id="5232836at2759"/>
<feature type="compositionally biased region" description="Basic and acidic residues" evidence="1">
    <location>
        <begin position="1"/>
        <end position="13"/>
    </location>
</feature>
<dbReference type="Proteomes" id="UP000240493">
    <property type="component" value="Unassembled WGS sequence"/>
</dbReference>
<accession>A0A2T3ZLC4</accession>
<feature type="region of interest" description="Disordered" evidence="1">
    <location>
        <begin position="1"/>
        <end position="78"/>
    </location>
</feature>
<evidence type="ECO:0000256" key="1">
    <source>
        <dbReference type="SAM" id="MobiDB-lite"/>
    </source>
</evidence>
<sequence length="968" mass="107368">MASIADRIKDRTLRRAYTGRITRSRAAQKQQNIQASRNRQNSKKRSTVGDDEDEDEDEDGDDSGDDSHKDDSQSSPKKPVALRRCDFCLRDPIGKQMCKQRYCDYSKGWKGNFIECSNCADYRSQNPGSDHKCKPPQINNVWRKYGVDDPMGYQPPACDQCLNTKLADQCNVDSTLGYSCTATKACREGKCTVNGKEMEARPKTRVDVARWIRAECHVCHNKTKKGTTTSGCSWLKDRATWDRACSYCEAHNLTCLRGGRVVANPQSLTLPRAWAANLQVFDRGFVECKRSNPDRRYCKRCRQDEHDHCRADASSFFYSCNRCAQLGVDCIDADDDTSYPIFDLSRVGVGGFLPFMECECCRESGRNCDLQRPCDSCVKHGDKCDDWRGDTAKYCIKGRLDPPPGPLYYLALGYGAGGVDDPKDGSAIEHWVGPATNMYGLPEIQNRNFIATMGVQLRSMLRPPGAPPHGDAAQGGCVSGRASEITREQIVAWIKDCWPQAVPMNEIGHYRERVEAVQQKMRELRQGKIVSALFPDFPGYGSGDEEDDDGGNDGASNTNADSLCIRTKSTDGDDDNERNRSVSAHGDNGDAGTPDWLSEFINSAMIDDGVVSPPFECSTLPGQGQFGFDAAAPFSQMAANLQFSPFEVSGIDPSLYLMDIDRDLDTYESMQLDSRDLSAIEDIEFIDHNPLTITQEAMILPRLKPAIPTLYSFFPGCPTQIESPFYNVLGLIPEDVRPFEQDGDWTCSETNCSNPTSLDSVCQCLLHGADFATVCNDCSEQSARDLTSSLLTKAQILAMRAYLCPGCTAQVSQSVGEVARRRTVGAVNIWGDCSDSYYTKTELELETRFGRINFRGAARPMTGCSCATKLLAQRLCGRHRSLHGRLLVEQVARMREWCVQHLGGNVCPGCLVDKSAYEANRSMDLADLLSETTPKAWACLACGDWVVNQKSAGLVPGWEQWCPPRMED</sequence>